<dbReference type="GO" id="GO:0070072">
    <property type="term" value="P:vacuolar proton-transporting V-type ATPase complex assembly"/>
    <property type="evidence" value="ECO:0007669"/>
    <property type="project" value="InterPro"/>
</dbReference>
<dbReference type="GO" id="GO:1990871">
    <property type="term" value="C:Vma12-Vma22 assembly complex"/>
    <property type="evidence" value="ECO:0007669"/>
    <property type="project" value="TreeGrafter"/>
</dbReference>
<evidence type="ECO:0000256" key="1">
    <source>
        <dbReference type="ARBA" id="ARBA00093634"/>
    </source>
</evidence>
<dbReference type="PANTHER" id="PTHR31996:SF2">
    <property type="entry name" value="COILED-COIL DOMAIN-CONTAINING PROTEIN 115"/>
    <property type="match status" value="1"/>
</dbReference>
<keyword evidence="4" id="KW-1133">Transmembrane helix</keyword>
<proteinExistence type="predicted"/>
<evidence type="ECO:0000313" key="5">
    <source>
        <dbReference type="EMBL" id="TKA25997.1"/>
    </source>
</evidence>
<comment type="caution">
    <text evidence="5">The sequence shown here is derived from an EMBL/GenBank/DDBJ whole genome shotgun (WGS) entry which is preliminary data.</text>
</comment>
<keyword evidence="4" id="KW-0472">Membrane</keyword>
<reference evidence="5 6" key="1">
    <citation type="submission" date="2017-03" db="EMBL/GenBank/DDBJ databases">
        <title>Genomes of endolithic fungi from Antarctica.</title>
        <authorList>
            <person name="Coleine C."/>
            <person name="Masonjones S."/>
            <person name="Stajich J.E."/>
        </authorList>
    </citation>
    <scope>NUCLEOTIDE SEQUENCE [LARGE SCALE GENOMIC DNA]</scope>
    <source>
        <strain evidence="5 6">CCFEE 6315</strain>
    </source>
</reference>
<name>A0A4U0TUW3_9PEZI</name>
<dbReference type="EMBL" id="NAJL01000031">
    <property type="protein sequence ID" value="TKA25997.1"/>
    <property type="molecule type" value="Genomic_DNA"/>
</dbReference>
<feature type="transmembrane region" description="Helical" evidence="4">
    <location>
        <begin position="251"/>
        <end position="268"/>
    </location>
</feature>
<protein>
    <recommendedName>
        <fullName evidence="1">Vacuolar ATPase assembly protein VMA22</fullName>
    </recommendedName>
</protein>
<dbReference type="PANTHER" id="PTHR31996">
    <property type="entry name" value="COILED-COIL DOMAIN-CONTAINING PROTEIN 115"/>
    <property type="match status" value="1"/>
</dbReference>
<evidence type="ECO:0000313" key="6">
    <source>
        <dbReference type="Proteomes" id="UP000308549"/>
    </source>
</evidence>
<dbReference type="Proteomes" id="UP000308549">
    <property type="component" value="Unassembled WGS sequence"/>
</dbReference>
<evidence type="ECO:0000256" key="2">
    <source>
        <dbReference type="SAM" id="Coils"/>
    </source>
</evidence>
<dbReference type="Pfam" id="PF21730">
    <property type="entry name" value="Vma22_CCDC115"/>
    <property type="match status" value="1"/>
</dbReference>
<feature type="compositionally biased region" description="Polar residues" evidence="3">
    <location>
        <begin position="97"/>
        <end position="107"/>
    </location>
</feature>
<dbReference type="GO" id="GO:0051082">
    <property type="term" value="F:unfolded protein binding"/>
    <property type="evidence" value="ECO:0007669"/>
    <property type="project" value="TreeGrafter"/>
</dbReference>
<feature type="region of interest" description="Disordered" evidence="3">
    <location>
        <begin position="93"/>
        <end position="166"/>
    </location>
</feature>
<accession>A0A4U0TUW3</accession>
<dbReference type="OrthoDB" id="408631at2759"/>
<sequence length="901" mass="101423">MTPKREESSEMPTDPVALNDRLDDLWAQYLELLDRYQSAQRELQKSMASGFFSLAGANFKSSNRRPYGQDFYDNRMKASRRCRILDNRESGVRLSIHQISPPQQGDATTAPPDPVQQDDREPKQQPSPPSTPAPHERSPPVTPSEETRDDDNESAAAAAAPGPRDPLHWFGILVPRELRSAQQSFTDAMSSHLEQVANAARDIRLLEGEINRTRKAVRKTEKAENRLETASGLNTTDLGTMQPHARRGRHFVLLIVLIAILAALWQSWGQKSALAEDENSEVLRWAIGDGQPDSWMAVDSGLSMRADVPDDAGHGTPASDDKYSYENSVQVGKKFMCMMKDNEGSDPSLWTQSSPYNDYGQLTDYGWRMTSEEFQTVVQEDDGYTDEQGLLDAMGKLGVHPDGRDQDNHLLTWRHIRDSQPDPRGPKYLRTNGIYVNTFVPSKGAIFVQSAHGPRSEGRLQNPPVTGDPRAIVPLSRWSDVTWINWQTLCMLHRVSVQTLKAVVHLDVTNSHTKELISAALQMAGIARLSKFPGNTFNKDDDPNDIFASLLASPNALGTVWLLLQHRLELGYKEVSYIQVYCVWCRSEDEEVFMIVGIRPGTPSSSVSRRSENTENDIYKRAISNEGATDRNDQPLPWDVAVETGNYLIALINGPASCVEQSEWTDYSDLPEYGWTQTWSQEVDQPQSFVGMWSDMQLSTKGIKWTQWKHTRQSVIDQRVYRPTQAQYNNVYSREIIIAEASYGPDYQGKFEKPPVTGDEIIPLKQWSDVTFLEYQNYCAGLARTEDTTQQSCMRSLRGILRHRAVNEKTLEIGREALKKSGKPFNAWPGRATWKIHEPEAQALLATPNGRGIAWFLAQHKEQLGRKVVTEVSAFASVQGQYPSGINILFTVEDHPDAMQD</sequence>
<gene>
    <name evidence="5" type="ORF">B0A50_05509</name>
</gene>
<feature type="coiled-coil region" evidence="2">
    <location>
        <begin position="196"/>
        <end position="223"/>
    </location>
</feature>
<evidence type="ECO:0000256" key="3">
    <source>
        <dbReference type="SAM" id="MobiDB-lite"/>
    </source>
</evidence>
<keyword evidence="4" id="KW-0812">Transmembrane</keyword>
<organism evidence="5 6">
    <name type="scientific">Salinomyces thailandicus</name>
    <dbReference type="NCBI Taxonomy" id="706561"/>
    <lineage>
        <taxon>Eukaryota</taxon>
        <taxon>Fungi</taxon>
        <taxon>Dikarya</taxon>
        <taxon>Ascomycota</taxon>
        <taxon>Pezizomycotina</taxon>
        <taxon>Dothideomycetes</taxon>
        <taxon>Dothideomycetidae</taxon>
        <taxon>Mycosphaerellales</taxon>
        <taxon>Teratosphaeriaceae</taxon>
        <taxon>Salinomyces</taxon>
    </lineage>
</organism>
<keyword evidence="2" id="KW-0175">Coiled coil</keyword>
<evidence type="ECO:0000256" key="4">
    <source>
        <dbReference type="SAM" id="Phobius"/>
    </source>
</evidence>
<dbReference type="InterPro" id="IPR040357">
    <property type="entry name" value="Vma22/CCDC115"/>
</dbReference>
<dbReference type="AlphaFoldDB" id="A0A4U0TUW3"/>
<keyword evidence="6" id="KW-1185">Reference proteome</keyword>